<name>A0AA49Q883_9BACT</name>
<reference evidence="3" key="1">
    <citation type="submission" date="2023-07" db="EMBL/GenBank/DDBJ databases">
        <authorList>
            <person name="Haufschild T."/>
            <person name="Kallscheuer N."/>
            <person name="Hammer J."/>
            <person name="Kohn T."/>
            <person name="Kabuu M."/>
            <person name="Jogler M."/>
            <person name="Wohfarth N."/>
            <person name="Heuer A."/>
            <person name="Rohde M."/>
            <person name="van Teeseling M.C.F."/>
            <person name="Jogler C."/>
        </authorList>
    </citation>
    <scope>NUCLEOTIDE SEQUENCE</scope>
    <source>
        <strain evidence="2">Strain 138</strain>
        <strain evidence="3">Strain 318</strain>
    </source>
</reference>
<keyword evidence="1" id="KW-0732">Signal</keyword>
<dbReference type="Proteomes" id="UP001229955">
    <property type="component" value="Chromosome"/>
</dbReference>
<dbReference type="AlphaFoldDB" id="A0AA49Q883"/>
<proteinExistence type="predicted"/>
<evidence type="ECO:0000313" key="2">
    <source>
        <dbReference type="EMBL" id="WKW12629.1"/>
    </source>
</evidence>
<evidence type="ECO:0000313" key="4">
    <source>
        <dbReference type="Proteomes" id="UP001229955"/>
    </source>
</evidence>
<dbReference type="KEGG" id="pspc:Strain318_001925"/>
<organism evidence="3 4">
    <name type="scientific">Pseudogemmatithrix spongiicola</name>
    <dbReference type="NCBI Taxonomy" id="3062599"/>
    <lineage>
        <taxon>Bacteria</taxon>
        <taxon>Pseudomonadati</taxon>
        <taxon>Gemmatimonadota</taxon>
        <taxon>Gemmatimonadia</taxon>
        <taxon>Gemmatimonadales</taxon>
        <taxon>Gemmatimonadaceae</taxon>
        <taxon>Pseudogemmatithrix</taxon>
    </lineage>
</organism>
<accession>A0AA49Q883</accession>
<feature type="chain" id="PRO_5041223665" description="GWxTD domain-containing protein" evidence="1">
    <location>
        <begin position="27"/>
        <end position="581"/>
    </location>
</feature>
<protein>
    <recommendedName>
        <fullName evidence="5">GWxTD domain-containing protein</fullName>
    </recommendedName>
</protein>
<gene>
    <name evidence="2" type="ORF">Strain138_001926</name>
    <name evidence="3" type="ORF">Strain318_001925</name>
</gene>
<dbReference type="RefSeq" id="WP_367885509.1">
    <property type="nucleotide sequence ID" value="NZ_CP130612.1"/>
</dbReference>
<evidence type="ECO:0000313" key="3">
    <source>
        <dbReference type="EMBL" id="WKW15536.1"/>
    </source>
</evidence>
<dbReference type="EMBL" id="CP130612">
    <property type="protein sequence ID" value="WKW12629.1"/>
    <property type="molecule type" value="Genomic_DNA"/>
</dbReference>
<dbReference type="EMBL" id="CP130613">
    <property type="protein sequence ID" value="WKW15536.1"/>
    <property type="molecule type" value="Genomic_DNA"/>
</dbReference>
<accession>A0AA49Q5E6</accession>
<feature type="signal peptide" evidence="1">
    <location>
        <begin position="1"/>
        <end position="26"/>
    </location>
</feature>
<sequence>MQILSAVRGVVGTLALTLPLLLTAQASGGTEPSLDPRDVGQRAQQRFETFRRANLPAHRGRTSNRCEERVGRFCYWYDEVSPPPEPENLSVTAARSQLILTLDSLGRALPSDEWLAGQRVRYLDEAGRNREALTAATECEAYGWWCIALRGFALHQLGRYPEAELRWDSTLVTMPASLRCLWHDVGLYLDDDARRQYARNGCGTAQRDSLTARIWWLARPRYSLRGNDARSEHFARLTYAEFLRAAPSAYMFGFDEDERELLLRFGWARAWSRGPEMPMGMPGERVMNIVGHDPTPAYRYIPPNYVLNAPLTSDSTDWAVQLPPVVARYQPPYAKRLYMLEHQQALFRRGDTALVLLAYDVRKIAQRGSAALEAGLVATSGSLANPGLVVQANAPAKGTLIARAAWGPLLMSAEVAAPDSSVLARARYGIRPPLATGARVSLSDLLFYEPFGEFPTTVEQALPHAIPTQRIPRGQKLGVFWETYGTDPAGEVMTISLTVVPETEEAGAMRRAARALRLSRQSAPVSVGAQDVSARGSTRTARALELDISTLRPGDYLVQLEVGVAGQYTIRADRRLVVVAP</sequence>
<evidence type="ECO:0008006" key="5">
    <source>
        <dbReference type="Google" id="ProtNLM"/>
    </source>
</evidence>
<keyword evidence="4" id="KW-1185">Reference proteome</keyword>
<evidence type="ECO:0000256" key="1">
    <source>
        <dbReference type="SAM" id="SignalP"/>
    </source>
</evidence>